<name>A0A6I6ETT4_9GAMM</name>
<accession>A0A6I6ETT4</accession>
<evidence type="ECO:0000313" key="2">
    <source>
        <dbReference type="Proteomes" id="UP000424752"/>
    </source>
</evidence>
<dbReference type="Proteomes" id="UP000424752">
    <property type="component" value="Chromosome"/>
</dbReference>
<proteinExistence type="predicted"/>
<dbReference type="RefSeq" id="WP_156287777.1">
    <property type="nucleotide sequence ID" value="NZ_CP046509.1"/>
</dbReference>
<gene>
    <name evidence="1" type="ORF">GN242_15250</name>
</gene>
<dbReference type="KEGG" id="erwi:GN242_15250"/>
<organism evidence="1 2">
    <name type="scientific">Erwinia sorbitola</name>
    <dbReference type="NCBI Taxonomy" id="2681984"/>
    <lineage>
        <taxon>Bacteria</taxon>
        <taxon>Pseudomonadati</taxon>
        <taxon>Pseudomonadota</taxon>
        <taxon>Gammaproteobacteria</taxon>
        <taxon>Enterobacterales</taxon>
        <taxon>Erwiniaceae</taxon>
        <taxon>Erwinia</taxon>
    </lineage>
</organism>
<reference evidence="1 2" key="1">
    <citation type="submission" date="2019-12" db="EMBL/GenBank/DDBJ databases">
        <title>Erwinia sp. nov., isolated from droppings of birds in the Qinghai-Tiebt plateau of China.</title>
        <authorList>
            <person name="Ge Y."/>
        </authorList>
    </citation>
    <scope>NUCLEOTIDE SEQUENCE [LARGE SCALE GENOMIC DNA]</scope>
    <source>
        <strain evidence="1 2">J780</strain>
    </source>
</reference>
<dbReference type="AlphaFoldDB" id="A0A6I6ETT4"/>
<sequence>MSSPATSLEEICPGLYLIAAPALPDADTSPLWVYFLVSETSKLLKKPGKKKTAILSQTLNKDAAEITLTGSWSTLSGWYFFTQSEINPQQALQFVIDARQAFPPLPASTSRAHTILWLPDPKILTAVGSISTQQVGRFNTIAAAMTLDWDGLSLSLQSGIRADLTQVNGYPVIQFSTKSADLDLVTLSYYQVQQTLGYRSDGWLINLYLDGPAAGSLSFGVGLDLNLLTASFGCNFSYTVGQSRTDLLQYPLYPAIPFQSGEYCAFAVWLNPLLPLRAGSSRFQFDTTGLIGKISWKNQATSLLTDYFFTNNGAALQLQPVDPMSGISPAPMATGAGFAFSLRPAAASPSGCELYLSPVGDYHLTAASSPEQPALLQVMPGLFTREFFRINSGDTLRFINHQPGRAQAFSLAASPGEPAPDEDQDEILTAACTTSWAQWQELAAPGCYFGQPASASFFGDMPGQPFPIAIDVLLETFTTSALFPWVPYGGSAGNGMLNPAASSADFSRFEASILGAARHSALTINSDGPVFIPQNATLPSANLISVTNPQGVLIDVNSDGRWNSLTLAMEEAHEDASPPEPQSFLQFLSNDSPTGFPRDLALTLTQNQLFYVVTLPGADWLFHSITWVGGFKFDMSLLDGQTIMVFKFNTTATLNELSQRHGLWTAAKRYNRNPAAVSGSLQSAIAFAQAESLAPNDPFENFNRIVNDKEWTGVLFFNARINGNGMPADLQMLLGGINGGLRAHHIGIQGNLFGHSASPEQLRIKKTSLFGVIFYDGASHMASPAVQEQPVDYEVEKLIVVFSNSAIAQFNTTVGLTLNQLFGRAVIKQDGGTASPNINPNTLSIKGKYQANSDGVGQVIFISDSGFTYRIKPATVSATQVIDHIRLDRASLVPVSSTPGSGDNSSIVVAQFILSGQLWFNADPFPNSDGLDLFSYGNDSEGLALSGLAVNIQFTLDETGSSEPGSKTVMLDISKLSAQPKNEAIRPDSLMYSIPLKFSRFLSAEGGSPLNAAKLSATSVNILQLEGHTPPALSVPTILSSPDAPVSPKVTPAVPVSYVTSSARYALEFDMLLGSLGALGANARLNAKVILAWGPSATVPDNDAAALFVQLPQLSAGAGGFELEGILKTTFGDANLLKVDLDDGRQTVYAFLFNNIQLSVFGYRFPPGMLIDFMVFAGATTPGKKEATNGNNLAWFLSAQPQNATPQGAR</sequence>
<dbReference type="EMBL" id="CP046509">
    <property type="protein sequence ID" value="QGU88489.1"/>
    <property type="molecule type" value="Genomic_DNA"/>
</dbReference>
<protein>
    <submittedName>
        <fullName evidence="1">Uncharacterized protein</fullName>
    </submittedName>
</protein>
<evidence type="ECO:0000313" key="1">
    <source>
        <dbReference type="EMBL" id="QGU88489.1"/>
    </source>
</evidence>